<dbReference type="GO" id="GO:0016114">
    <property type="term" value="P:terpenoid biosynthetic process"/>
    <property type="evidence" value="ECO:0007669"/>
    <property type="project" value="UniProtKB-UniRule"/>
</dbReference>
<dbReference type="PANTHER" id="PTHR30426:SF0">
    <property type="entry name" value="4-HYDROXY-3-METHYLBUT-2-ENYL DIPHOSPHATE REDUCTASE"/>
    <property type="match status" value="1"/>
</dbReference>
<dbReference type="NCBIfam" id="NF002187">
    <property type="entry name" value="PRK01045.1-1"/>
    <property type="match status" value="1"/>
</dbReference>
<comment type="pathway">
    <text evidence="5">Isoprenoid biosynthesis; dimethylallyl diphosphate biosynthesis; dimethylallyl diphosphate from (2E)-4-hydroxy-3-methylbutenyl diphosphate: step 1/1.</text>
</comment>
<dbReference type="PANTHER" id="PTHR30426">
    <property type="entry name" value="4-HYDROXY-3-METHYLBUT-2-ENYL DIPHOSPHATE REDUCTASE"/>
    <property type="match status" value="1"/>
</dbReference>
<comment type="pathway">
    <text evidence="5">Isoprenoid biosynthesis; isopentenyl diphosphate biosynthesis via DXP pathway; isopentenyl diphosphate from 1-deoxy-D-xylulose 5-phosphate: step 6/6.</text>
</comment>
<feature type="binding site" evidence="5">
    <location>
        <position position="41"/>
    </location>
    <ligand>
        <name>isopentenyl diphosphate</name>
        <dbReference type="ChEBI" id="CHEBI:128769"/>
    </ligand>
</feature>
<dbReference type="GO" id="GO:0051745">
    <property type="term" value="F:4-hydroxy-3-methylbut-2-enyl diphosphate reductase activity"/>
    <property type="evidence" value="ECO:0007669"/>
    <property type="project" value="UniProtKB-UniRule"/>
</dbReference>
<dbReference type="SMART" id="SM00316">
    <property type="entry name" value="S1"/>
    <property type="match status" value="4"/>
</dbReference>
<sequence length="688" mass="76684">MEIILADHAGFCFGVKRATDLAISLAKDPEKPLYTLGPLIHNPQVVQRLEDLGIRAIDRVQDVEDGIIIIRSHGVPPRVIDEIKARGLEVIDATCPFVRRAQEYAKQLAEDGYQVIICGDQNHPEVIGIRGSVNSEVLVAKTLDELPQHKLKRKVGVIAQTTLSIQNFKNLISQLVERVDELKVFNTICTTTEERQKAASNLAKKVDLMLVIGGRNSANTNRLVEICRNEGVTTYHIETADELKKEWFENVQRVGVTAGASTPNWIIKEVLSVMSEFNEEKKVVLTEEGKHETEEVKKENEEIMLDHSIRDLKIGEKIKGTVVEVKDDSVFVSIGHKSEGVIPLNELTFRPVKSAHEVVKEGDEIDVVVIGLEDEEGNIRLSRKRAVREQAWERIMDAYENGEVIEAEVTRVVKGGLVVDVGLRGFVPASHVAIEYVEDLEQFVGQTLRFKVIEVDRANNNVVLSRKIVLEEEREALKAETLSKLEEGQIVEGKVTKIVDFGAFVDLGGIEGLLHISEISWGRIDHPSEVLKEGETIRVKVLKLDKENERIALGIKQTQPDPWVEFAKKHHVGEVVSGTITKTVDFGAFMEIEPGVEGLIHISQLARRHVETPTEVVNVGDKIEAKIININIDERKVGLSLKELEPAPAPKPKEDKSKKESQTYFTAPQESSGFSIGEMVGDILENAK</sequence>
<feature type="binding site" evidence="5">
    <location>
        <position position="261"/>
    </location>
    <ligand>
        <name>(2E)-4-hydroxy-3-methylbut-2-enyl diphosphate</name>
        <dbReference type="ChEBI" id="CHEBI:128753"/>
    </ligand>
</feature>
<dbReference type="Gene3D" id="3.40.50.11270">
    <property type="match status" value="1"/>
</dbReference>
<keyword evidence="5" id="KW-0560">Oxidoreductase</keyword>
<feature type="binding site" evidence="5">
    <location>
        <position position="95"/>
    </location>
    <ligand>
        <name>[4Fe-4S] cluster</name>
        <dbReference type="ChEBI" id="CHEBI:49883"/>
    </ligand>
</feature>
<feature type="binding site" evidence="5">
    <location>
        <position position="217"/>
    </location>
    <ligand>
        <name>isopentenyl diphosphate</name>
        <dbReference type="ChEBI" id="CHEBI:128769"/>
    </ligand>
</feature>
<comment type="function">
    <text evidence="5">Catalyzes the conversion of 1-hydroxy-2-methyl-2-(E)-butenyl 4-diphosphate (HMBPP) into a mixture of isopentenyl diphosphate (IPP) and dimethylallyl diphosphate (DMAPP). Acts in the terminal step of the DOXP/MEP pathway for isoprenoid precursor biosynthesis.</text>
</comment>
<comment type="catalytic activity">
    <reaction evidence="5">
        <text>dimethylallyl diphosphate + 2 oxidized [2Fe-2S]-[ferredoxin] + H2O = (2E)-4-hydroxy-3-methylbut-2-enyl diphosphate + 2 reduced [2Fe-2S]-[ferredoxin] + 2 H(+)</text>
        <dbReference type="Rhea" id="RHEA:24825"/>
        <dbReference type="Rhea" id="RHEA-COMP:10000"/>
        <dbReference type="Rhea" id="RHEA-COMP:10001"/>
        <dbReference type="ChEBI" id="CHEBI:15377"/>
        <dbReference type="ChEBI" id="CHEBI:15378"/>
        <dbReference type="ChEBI" id="CHEBI:33737"/>
        <dbReference type="ChEBI" id="CHEBI:33738"/>
        <dbReference type="ChEBI" id="CHEBI:57623"/>
        <dbReference type="ChEBI" id="CHEBI:128753"/>
        <dbReference type="EC" id="1.17.7.4"/>
    </reaction>
</comment>
<comment type="catalytic activity">
    <reaction evidence="5">
        <text>isopentenyl diphosphate + 2 oxidized [2Fe-2S]-[ferredoxin] + H2O = (2E)-4-hydroxy-3-methylbut-2-enyl diphosphate + 2 reduced [2Fe-2S]-[ferredoxin] + 2 H(+)</text>
        <dbReference type="Rhea" id="RHEA:24488"/>
        <dbReference type="Rhea" id="RHEA-COMP:10000"/>
        <dbReference type="Rhea" id="RHEA-COMP:10001"/>
        <dbReference type="ChEBI" id="CHEBI:15377"/>
        <dbReference type="ChEBI" id="CHEBI:15378"/>
        <dbReference type="ChEBI" id="CHEBI:33737"/>
        <dbReference type="ChEBI" id="CHEBI:33738"/>
        <dbReference type="ChEBI" id="CHEBI:128753"/>
        <dbReference type="ChEBI" id="CHEBI:128769"/>
        <dbReference type="EC" id="1.17.7.4"/>
    </reaction>
</comment>
<feature type="binding site" evidence="5">
    <location>
        <position position="219"/>
    </location>
    <ligand>
        <name>(2E)-4-hydroxy-3-methylbut-2-enyl diphosphate</name>
        <dbReference type="ChEBI" id="CHEBI:128753"/>
    </ligand>
</feature>
<feature type="region of interest" description="Disordered" evidence="6">
    <location>
        <begin position="643"/>
        <end position="688"/>
    </location>
</feature>
<organism evidence="8 9">
    <name type="scientific">Anoxybacter fermentans</name>
    <dbReference type="NCBI Taxonomy" id="1323375"/>
    <lineage>
        <taxon>Bacteria</taxon>
        <taxon>Bacillati</taxon>
        <taxon>Bacillota</taxon>
        <taxon>Clostridia</taxon>
        <taxon>Halanaerobiales</taxon>
        <taxon>Anoxybacter</taxon>
    </lineage>
</organism>
<dbReference type="UniPathway" id="UPA00059">
    <property type="reaction ID" value="UER00105"/>
</dbReference>
<feature type="binding site" evidence="5">
    <location>
        <position position="219"/>
    </location>
    <ligand>
        <name>dimethylallyl diphosphate</name>
        <dbReference type="ChEBI" id="CHEBI:57623"/>
    </ligand>
</feature>
<feature type="binding site" evidence="5">
    <location>
        <position position="261"/>
    </location>
    <ligand>
        <name>isopentenyl diphosphate</name>
        <dbReference type="ChEBI" id="CHEBI:128769"/>
    </ligand>
</feature>
<feature type="binding site" evidence="5">
    <location>
        <position position="123"/>
    </location>
    <ligand>
        <name>(2E)-4-hydroxy-3-methylbut-2-enyl diphosphate</name>
        <dbReference type="ChEBI" id="CHEBI:128753"/>
    </ligand>
</feature>
<dbReference type="GO" id="GO:0051539">
    <property type="term" value="F:4 iron, 4 sulfur cluster binding"/>
    <property type="evidence" value="ECO:0007669"/>
    <property type="project" value="UniProtKB-UniRule"/>
</dbReference>
<evidence type="ECO:0000256" key="3">
    <source>
        <dbReference type="ARBA" id="ARBA00023004"/>
    </source>
</evidence>
<dbReference type="CDD" id="cd04465">
    <property type="entry name" value="S1_RPS1_repeat_ec2_hs2"/>
    <property type="match status" value="1"/>
</dbReference>
<name>A0A3Q9HTD8_9FIRM</name>
<keyword evidence="2 5" id="KW-0479">Metal-binding</keyword>
<feature type="binding site" evidence="5">
    <location>
        <position position="189"/>
    </location>
    <ligand>
        <name>[4Fe-4S] cluster</name>
        <dbReference type="ChEBI" id="CHEBI:49883"/>
    </ligand>
</feature>
<feature type="binding site" evidence="5">
    <location>
        <position position="123"/>
    </location>
    <ligand>
        <name>isopentenyl diphosphate</name>
        <dbReference type="ChEBI" id="CHEBI:128769"/>
    </ligand>
</feature>
<gene>
    <name evidence="5" type="primary">ispH</name>
    <name evidence="8" type="ORF">BBF96_04715</name>
</gene>
<feature type="binding site" evidence="5">
    <location>
        <position position="161"/>
    </location>
    <ligand>
        <name>(2E)-4-hydroxy-3-methylbut-2-enyl diphosphate</name>
        <dbReference type="ChEBI" id="CHEBI:128753"/>
    </ligand>
</feature>
<feature type="binding site" evidence="5">
    <location>
        <position position="123"/>
    </location>
    <ligand>
        <name>dimethylallyl diphosphate</name>
        <dbReference type="ChEBI" id="CHEBI:57623"/>
    </ligand>
</feature>
<dbReference type="GO" id="GO:0003729">
    <property type="term" value="F:mRNA binding"/>
    <property type="evidence" value="ECO:0007669"/>
    <property type="project" value="UniProtKB-ARBA"/>
</dbReference>
<evidence type="ECO:0000256" key="2">
    <source>
        <dbReference type="ARBA" id="ARBA00022723"/>
    </source>
</evidence>
<feature type="active site" description="Proton donor" evidence="5">
    <location>
        <position position="125"/>
    </location>
</feature>
<feature type="domain" description="S1 motif" evidence="7">
    <location>
        <begin position="315"/>
        <end position="384"/>
    </location>
</feature>
<dbReference type="Proteomes" id="UP000267250">
    <property type="component" value="Chromosome"/>
</dbReference>
<evidence type="ECO:0000259" key="7">
    <source>
        <dbReference type="PROSITE" id="PS50126"/>
    </source>
</evidence>
<feature type="domain" description="S1 motif" evidence="7">
    <location>
        <begin position="402"/>
        <end position="467"/>
    </location>
</feature>
<feature type="binding site" evidence="5">
    <location>
        <position position="41"/>
    </location>
    <ligand>
        <name>dimethylallyl diphosphate</name>
        <dbReference type="ChEBI" id="CHEBI:57623"/>
    </ligand>
</feature>
<feature type="domain" description="S1 motif" evidence="7">
    <location>
        <begin position="488"/>
        <end position="556"/>
    </location>
</feature>
<evidence type="ECO:0000256" key="4">
    <source>
        <dbReference type="ARBA" id="ARBA00023014"/>
    </source>
</evidence>
<dbReference type="EMBL" id="CP016379">
    <property type="protein sequence ID" value="AZR74824.1"/>
    <property type="molecule type" value="Genomic_DNA"/>
</dbReference>
<dbReference type="CDD" id="cd05688">
    <property type="entry name" value="S1_RPS1_repeat_ec3"/>
    <property type="match status" value="1"/>
</dbReference>
<dbReference type="Gene3D" id="3.40.1010.20">
    <property type="entry name" value="4-hydroxy-3-methylbut-2-enyl diphosphate reductase, catalytic domain"/>
    <property type="match status" value="2"/>
</dbReference>
<dbReference type="FunFam" id="2.40.50.140:FF:000051">
    <property type="entry name" value="RNA-binding transcriptional accessory protein"/>
    <property type="match status" value="1"/>
</dbReference>
<feature type="binding site" evidence="5">
    <location>
        <position position="73"/>
    </location>
    <ligand>
        <name>(2E)-4-hydroxy-3-methylbut-2-enyl diphosphate</name>
        <dbReference type="ChEBI" id="CHEBI:128753"/>
    </ligand>
</feature>
<dbReference type="KEGG" id="aft:BBF96_04715"/>
<keyword evidence="4 5" id="KW-0411">Iron-sulfur</keyword>
<comment type="similarity">
    <text evidence="5">Belongs to the IspH family.</text>
</comment>
<dbReference type="SUPFAM" id="SSF50249">
    <property type="entry name" value="Nucleic acid-binding proteins"/>
    <property type="match status" value="4"/>
</dbReference>
<dbReference type="CDD" id="cd13944">
    <property type="entry name" value="lytB_ispH"/>
    <property type="match status" value="1"/>
</dbReference>
<dbReference type="Pfam" id="PF00575">
    <property type="entry name" value="S1"/>
    <property type="match status" value="4"/>
</dbReference>
<dbReference type="GO" id="GO:0050992">
    <property type="term" value="P:dimethylallyl diphosphate biosynthetic process"/>
    <property type="evidence" value="ECO:0007669"/>
    <property type="project" value="UniProtKB-UniRule"/>
</dbReference>
<dbReference type="GO" id="GO:0046872">
    <property type="term" value="F:metal ion binding"/>
    <property type="evidence" value="ECO:0007669"/>
    <property type="project" value="UniProtKB-KW"/>
</dbReference>
<reference evidence="8 9" key="1">
    <citation type="submission" date="2016-07" db="EMBL/GenBank/DDBJ databases">
        <title>Genome and transcriptome analysis of iron-reducing fermentative bacteria Anoxybacter fermentans.</title>
        <authorList>
            <person name="Zeng X."/>
            <person name="Shao Z."/>
        </authorList>
    </citation>
    <scope>NUCLEOTIDE SEQUENCE [LARGE SCALE GENOMIC DNA]</scope>
    <source>
        <strain evidence="8 9">DY22613</strain>
    </source>
</reference>
<comment type="caution">
    <text evidence="5">Lacks conserved residue(s) required for the propagation of feature annotation.</text>
</comment>
<evidence type="ECO:0000256" key="5">
    <source>
        <dbReference type="HAMAP-Rule" id="MF_00191"/>
    </source>
</evidence>
<dbReference type="GO" id="GO:0005737">
    <property type="term" value="C:cytoplasm"/>
    <property type="evidence" value="ECO:0007669"/>
    <property type="project" value="UniProtKB-ARBA"/>
</dbReference>
<evidence type="ECO:0000313" key="9">
    <source>
        <dbReference type="Proteomes" id="UP000267250"/>
    </source>
</evidence>
<feature type="binding site" evidence="5">
    <location>
        <position position="217"/>
    </location>
    <ligand>
        <name>(2E)-4-hydroxy-3-methylbut-2-enyl diphosphate</name>
        <dbReference type="ChEBI" id="CHEBI:128753"/>
    </ligand>
</feature>
<dbReference type="EC" id="1.17.7.4" evidence="5"/>
<feature type="binding site" evidence="5">
    <location>
        <position position="41"/>
    </location>
    <ligand>
        <name>(2E)-4-hydroxy-3-methylbut-2-enyl diphosphate</name>
        <dbReference type="ChEBI" id="CHEBI:128753"/>
    </ligand>
</feature>
<dbReference type="NCBIfam" id="TIGR00216">
    <property type="entry name" value="ispH_lytB"/>
    <property type="match status" value="1"/>
</dbReference>
<feature type="binding site" evidence="5">
    <location>
        <position position="73"/>
    </location>
    <ligand>
        <name>isopentenyl diphosphate</name>
        <dbReference type="ChEBI" id="CHEBI:128769"/>
    </ligand>
</feature>
<feature type="binding site" evidence="5">
    <location>
        <position position="217"/>
    </location>
    <ligand>
        <name>dimethylallyl diphosphate</name>
        <dbReference type="ChEBI" id="CHEBI:57623"/>
    </ligand>
</feature>
<dbReference type="GO" id="GO:0019288">
    <property type="term" value="P:isopentenyl diphosphate biosynthetic process, methylerythritol 4-phosphate pathway"/>
    <property type="evidence" value="ECO:0007669"/>
    <property type="project" value="UniProtKB-UniRule"/>
</dbReference>
<feature type="binding site" evidence="5">
    <location>
        <position position="219"/>
    </location>
    <ligand>
        <name>isopentenyl diphosphate</name>
        <dbReference type="ChEBI" id="CHEBI:128769"/>
    </ligand>
</feature>
<dbReference type="Gene3D" id="2.40.50.140">
    <property type="entry name" value="Nucleic acid-binding proteins"/>
    <property type="match status" value="4"/>
</dbReference>
<dbReference type="InterPro" id="IPR012340">
    <property type="entry name" value="NA-bd_OB-fold"/>
</dbReference>
<dbReference type="CDD" id="cd05687">
    <property type="entry name" value="S1_RPS1_repeat_ec1_hs1"/>
    <property type="match status" value="1"/>
</dbReference>
<feature type="binding site" evidence="5">
    <location>
        <position position="73"/>
    </location>
    <ligand>
        <name>dimethylallyl diphosphate</name>
        <dbReference type="ChEBI" id="CHEBI:57623"/>
    </ligand>
</feature>
<keyword evidence="9" id="KW-1185">Reference proteome</keyword>
<dbReference type="AlphaFoldDB" id="A0A3Q9HTD8"/>
<keyword evidence="3 5" id="KW-0408">Iron</keyword>
<dbReference type="UniPathway" id="UPA00056">
    <property type="reaction ID" value="UER00097"/>
</dbReference>
<protein>
    <recommendedName>
        <fullName evidence="5">4-hydroxy-3-methylbut-2-enyl diphosphate reductase</fullName>
        <shortName evidence="5">HMBPP reductase</shortName>
        <ecNumber evidence="5">1.17.7.4</ecNumber>
    </recommendedName>
</protein>
<dbReference type="NCBIfam" id="NF000907">
    <property type="entry name" value="PRK00087.1"/>
    <property type="match status" value="1"/>
</dbReference>
<dbReference type="Pfam" id="PF02401">
    <property type="entry name" value="LYTB"/>
    <property type="match status" value="1"/>
</dbReference>
<evidence type="ECO:0000256" key="6">
    <source>
        <dbReference type="SAM" id="MobiDB-lite"/>
    </source>
</evidence>
<dbReference type="PROSITE" id="PS50126">
    <property type="entry name" value="S1"/>
    <property type="match status" value="4"/>
</dbReference>
<keyword evidence="5" id="KW-0414">Isoprene biosynthesis</keyword>
<feature type="binding site" evidence="5">
    <location>
        <position position="261"/>
    </location>
    <ligand>
        <name>dimethylallyl diphosphate</name>
        <dbReference type="ChEBI" id="CHEBI:57623"/>
    </ligand>
</feature>
<comment type="cofactor">
    <cofactor evidence="5">
        <name>[4Fe-4S] cluster</name>
        <dbReference type="ChEBI" id="CHEBI:49883"/>
    </cofactor>
    <text evidence="5">Binds 1 [4Fe-4S] cluster per subunit.</text>
</comment>
<feature type="binding site" evidence="5">
    <location>
        <position position="12"/>
    </location>
    <ligand>
        <name>[4Fe-4S] cluster</name>
        <dbReference type="ChEBI" id="CHEBI:49883"/>
    </ligand>
</feature>
<proteinExistence type="inferred from homology"/>
<accession>A0A3Q9HTD8</accession>
<keyword evidence="1 5" id="KW-0004">4Fe-4S</keyword>
<feature type="domain" description="S1 motif" evidence="7">
    <location>
        <begin position="573"/>
        <end position="642"/>
    </location>
</feature>
<dbReference type="InterPro" id="IPR035104">
    <property type="entry name" value="Ribosomal_protein_S1-like"/>
</dbReference>
<evidence type="ECO:0000256" key="1">
    <source>
        <dbReference type="ARBA" id="ARBA00022485"/>
    </source>
</evidence>
<evidence type="ECO:0000313" key="8">
    <source>
        <dbReference type="EMBL" id="AZR74824.1"/>
    </source>
</evidence>
<dbReference type="NCBIfam" id="NF005208">
    <property type="entry name" value="PRK06676.1"/>
    <property type="match status" value="1"/>
</dbReference>
<dbReference type="HAMAP" id="MF_00191">
    <property type="entry name" value="IspH"/>
    <property type="match status" value="1"/>
</dbReference>
<dbReference type="InterPro" id="IPR003451">
    <property type="entry name" value="LytB/IspH"/>
</dbReference>
<dbReference type="InterPro" id="IPR003029">
    <property type="entry name" value="S1_domain"/>
</dbReference>
<dbReference type="PRINTS" id="PR00681">
    <property type="entry name" value="RIBOSOMALS1"/>
</dbReference>
<feature type="compositionally biased region" description="Polar residues" evidence="6">
    <location>
        <begin position="662"/>
        <end position="674"/>
    </location>
</feature>
<feature type="compositionally biased region" description="Basic and acidic residues" evidence="6">
    <location>
        <begin position="643"/>
        <end position="661"/>
    </location>
</feature>